<dbReference type="AlphaFoldDB" id="A0AAD6M393"/>
<comment type="caution">
    <text evidence="1">The sequence shown here is derived from an EMBL/GenBank/DDBJ whole genome shotgun (WGS) entry which is preliminary data.</text>
</comment>
<gene>
    <name evidence="1" type="ORF">NC653_029905</name>
</gene>
<reference evidence="1" key="1">
    <citation type="journal article" date="2023" name="Mol. Ecol. Resour.">
        <title>Chromosome-level genome assembly of a triploid poplar Populus alba 'Berolinensis'.</title>
        <authorList>
            <person name="Chen S."/>
            <person name="Yu Y."/>
            <person name="Wang X."/>
            <person name="Wang S."/>
            <person name="Zhang T."/>
            <person name="Zhou Y."/>
            <person name="He R."/>
            <person name="Meng N."/>
            <person name="Wang Y."/>
            <person name="Liu W."/>
            <person name="Liu Z."/>
            <person name="Liu J."/>
            <person name="Guo Q."/>
            <person name="Huang H."/>
            <person name="Sederoff R.R."/>
            <person name="Wang G."/>
            <person name="Qu G."/>
            <person name="Chen S."/>
        </authorList>
    </citation>
    <scope>NUCLEOTIDE SEQUENCE</scope>
    <source>
        <strain evidence="1">SC-2020</strain>
    </source>
</reference>
<feature type="non-terminal residue" evidence="1">
    <location>
        <position position="1"/>
    </location>
</feature>
<sequence length="76" mass="8864">EKFAKHEIVHYRTEDSRWKRKRRHQGPSLEATSMMVELSQCHADKKVGQIEFSLFKSKSYETDRPNKVGSITVTIA</sequence>
<protein>
    <submittedName>
        <fullName evidence="1">Uncharacterized protein</fullName>
    </submittedName>
</protein>
<evidence type="ECO:0000313" key="2">
    <source>
        <dbReference type="Proteomes" id="UP001164929"/>
    </source>
</evidence>
<accession>A0AAD6M393</accession>
<evidence type="ECO:0000313" key="1">
    <source>
        <dbReference type="EMBL" id="KAJ6978148.1"/>
    </source>
</evidence>
<organism evidence="1 2">
    <name type="scientific">Populus alba x Populus x berolinensis</name>
    <dbReference type="NCBI Taxonomy" id="444605"/>
    <lineage>
        <taxon>Eukaryota</taxon>
        <taxon>Viridiplantae</taxon>
        <taxon>Streptophyta</taxon>
        <taxon>Embryophyta</taxon>
        <taxon>Tracheophyta</taxon>
        <taxon>Spermatophyta</taxon>
        <taxon>Magnoliopsida</taxon>
        <taxon>eudicotyledons</taxon>
        <taxon>Gunneridae</taxon>
        <taxon>Pentapetalae</taxon>
        <taxon>rosids</taxon>
        <taxon>fabids</taxon>
        <taxon>Malpighiales</taxon>
        <taxon>Salicaceae</taxon>
        <taxon>Saliceae</taxon>
        <taxon>Populus</taxon>
    </lineage>
</organism>
<name>A0AAD6M393_9ROSI</name>
<keyword evidence="2" id="KW-1185">Reference proteome</keyword>
<dbReference type="EMBL" id="JAQIZT010000012">
    <property type="protein sequence ID" value="KAJ6978148.1"/>
    <property type="molecule type" value="Genomic_DNA"/>
</dbReference>
<dbReference type="Proteomes" id="UP001164929">
    <property type="component" value="Chromosome 12"/>
</dbReference>
<proteinExistence type="predicted"/>